<reference evidence="1 2" key="1">
    <citation type="journal article" date="2018" name="Sci. Rep.">
        <title>Genomic signatures of local adaptation to the degree of environmental predictability in rotifers.</title>
        <authorList>
            <person name="Franch-Gras L."/>
            <person name="Hahn C."/>
            <person name="Garcia-Roger E.M."/>
            <person name="Carmona M.J."/>
            <person name="Serra M."/>
            <person name="Gomez A."/>
        </authorList>
    </citation>
    <scope>NUCLEOTIDE SEQUENCE [LARGE SCALE GENOMIC DNA]</scope>
    <source>
        <strain evidence="1">HYR1</strain>
    </source>
</reference>
<evidence type="ECO:0000313" key="2">
    <source>
        <dbReference type="Proteomes" id="UP000276133"/>
    </source>
</evidence>
<comment type="caution">
    <text evidence="1">The sequence shown here is derived from an EMBL/GenBank/DDBJ whole genome shotgun (WGS) entry which is preliminary data.</text>
</comment>
<dbReference type="AlphaFoldDB" id="A0A3M7QM84"/>
<protein>
    <submittedName>
        <fullName evidence="1">Uncharacterized protein</fullName>
    </submittedName>
</protein>
<evidence type="ECO:0000313" key="1">
    <source>
        <dbReference type="EMBL" id="RNA12204.1"/>
    </source>
</evidence>
<organism evidence="1 2">
    <name type="scientific">Brachionus plicatilis</name>
    <name type="common">Marine rotifer</name>
    <name type="synonym">Brachionus muelleri</name>
    <dbReference type="NCBI Taxonomy" id="10195"/>
    <lineage>
        <taxon>Eukaryota</taxon>
        <taxon>Metazoa</taxon>
        <taxon>Spiralia</taxon>
        <taxon>Gnathifera</taxon>
        <taxon>Rotifera</taxon>
        <taxon>Eurotatoria</taxon>
        <taxon>Monogononta</taxon>
        <taxon>Pseudotrocha</taxon>
        <taxon>Ploima</taxon>
        <taxon>Brachionidae</taxon>
        <taxon>Brachionus</taxon>
    </lineage>
</organism>
<sequence>MSIYFQNRGECYVFAKVKYFLFIKVIRFLRSFYKRIHLNNIQNIKNKTYSFLSLIKNKD</sequence>
<proteinExistence type="predicted"/>
<gene>
    <name evidence="1" type="ORF">BpHYR1_041403</name>
</gene>
<accession>A0A3M7QM84</accession>
<name>A0A3M7QM84_BRAPC</name>
<dbReference type="Proteomes" id="UP000276133">
    <property type="component" value="Unassembled WGS sequence"/>
</dbReference>
<keyword evidence="2" id="KW-1185">Reference proteome</keyword>
<dbReference type="EMBL" id="REGN01005749">
    <property type="protein sequence ID" value="RNA12204.1"/>
    <property type="molecule type" value="Genomic_DNA"/>
</dbReference>